<feature type="transmembrane region" description="Helical" evidence="8">
    <location>
        <begin position="183"/>
        <end position="205"/>
    </location>
</feature>
<keyword evidence="11" id="KW-1185">Reference proteome</keyword>
<evidence type="ECO:0000256" key="5">
    <source>
        <dbReference type="ARBA" id="ARBA00022692"/>
    </source>
</evidence>
<accession>A0A975P4P4</accession>
<evidence type="ECO:0000256" key="6">
    <source>
        <dbReference type="ARBA" id="ARBA00022989"/>
    </source>
</evidence>
<evidence type="ECO:0000256" key="7">
    <source>
        <dbReference type="ARBA" id="ARBA00023136"/>
    </source>
</evidence>
<sequence length="272" mass="29446">MTALRPGLLATTLAALIAVFLMMPLIAVIPVSFTPTRYLAVPEDVWSLRHYQSLIDNPAWAQGVWLSIRIGVVAALVATTLALTFSLGIWMIQPRFAGLLMGLALLPMVAPPVVSALTLYFFLISLSKVNSFVAYDTWAGVALAHAVMIAPFAVVLITVALSQVDRRIDLAARSMGAGLAMRVFRVILPNIRFGILTALFLTFVLSWEEIGVTLFITSVQAVTLPRMMWMGLRDNIDPAIAAISVVLIAIVVAVVLGKTAIQALQARRHEKG</sequence>
<dbReference type="PANTHER" id="PTHR43357:SF4">
    <property type="entry name" value="INNER MEMBRANE ABC TRANSPORTER PERMEASE PROTEIN YDCV"/>
    <property type="match status" value="1"/>
</dbReference>
<feature type="transmembrane region" description="Helical" evidence="8">
    <location>
        <begin position="7"/>
        <end position="29"/>
    </location>
</feature>
<evidence type="ECO:0000259" key="9">
    <source>
        <dbReference type="PROSITE" id="PS50928"/>
    </source>
</evidence>
<keyword evidence="2 8" id="KW-0813">Transport</keyword>
<keyword evidence="3" id="KW-1003">Cell membrane</keyword>
<evidence type="ECO:0000256" key="4">
    <source>
        <dbReference type="ARBA" id="ARBA00022519"/>
    </source>
</evidence>
<keyword evidence="4" id="KW-0997">Cell inner membrane</keyword>
<dbReference type="InterPro" id="IPR035906">
    <property type="entry name" value="MetI-like_sf"/>
</dbReference>
<dbReference type="Proteomes" id="UP000679352">
    <property type="component" value="Chromosome"/>
</dbReference>
<dbReference type="PANTHER" id="PTHR43357">
    <property type="entry name" value="INNER MEMBRANE ABC TRANSPORTER PERMEASE PROTEIN YDCV"/>
    <property type="match status" value="1"/>
</dbReference>
<evidence type="ECO:0000256" key="3">
    <source>
        <dbReference type="ARBA" id="ARBA00022475"/>
    </source>
</evidence>
<keyword evidence="5 8" id="KW-0812">Transmembrane</keyword>
<organism evidence="10 11">
    <name type="scientific">Gemmobacter fulvus</name>
    <dbReference type="NCBI Taxonomy" id="2840474"/>
    <lineage>
        <taxon>Bacteria</taxon>
        <taxon>Pseudomonadati</taxon>
        <taxon>Pseudomonadota</taxon>
        <taxon>Alphaproteobacteria</taxon>
        <taxon>Rhodobacterales</taxon>
        <taxon>Paracoccaceae</taxon>
        <taxon>Gemmobacter</taxon>
    </lineage>
</organism>
<dbReference type="AlphaFoldDB" id="A0A975P4P4"/>
<dbReference type="SUPFAM" id="SSF161098">
    <property type="entry name" value="MetI-like"/>
    <property type="match status" value="1"/>
</dbReference>
<feature type="transmembrane region" description="Helical" evidence="8">
    <location>
        <begin position="138"/>
        <end position="162"/>
    </location>
</feature>
<dbReference type="CDD" id="cd06261">
    <property type="entry name" value="TM_PBP2"/>
    <property type="match status" value="1"/>
</dbReference>
<gene>
    <name evidence="10" type="ORF">KM031_08725</name>
</gene>
<feature type="domain" description="ABC transmembrane type-1" evidence="9">
    <location>
        <begin position="64"/>
        <end position="258"/>
    </location>
</feature>
<evidence type="ECO:0000313" key="10">
    <source>
        <dbReference type="EMBL" id="QWK88978.1"/>
    </source>
</evidence>
<proteinExistence type="inferred from homology"/>
<comment type="similarity">
    <text evidence="8">Belongs to the binding-protein-dependent transport system permease family.</text>
</comment>
<feature type="transmembrane region" description="Helical" evidence="8">
    <location>
        <begin position="68"/>
        <end position="92"/>
    </location>
</feature>
<keyword evidence="6 8" id="KW-1133">Transmembrane helix</keyword>
<protein>
    <submittedName>
        <fullName evidence="10">ABC transporter permease</fullName>
    </submittedName>
</protein>
<dbReference type="Gene3D" id="1.10.3720.10">
    <property type="entry name" value="MetI-like"/>
    <property type="match status" value="1"/>
</dbReference>
<dbReference type="EMBL" id="CP076361">
    <property type="protein sequence ID" value="QWK88978.1"/>
    <property type="molecule type" value="Genomic_DNA"/>
</dbReference>
<dbReference type="GO" id="GO:0005886">
    <property type="term" value="C:plasma membrane"/>
    <property type="evidence" value="ECO:0007669"/>
    <property type="project" value="UniProtKB-SubCell"/>
</dbReference>
<name>A0A975P4P4_9RHOB</name>
<dbReference type="Pfam" id="PF00528">
    <property type="entry name" value="BPD_transp_1"/>
    <property type="match status" value="1"/>
</dbReference>
<dbReference type="PROSITE" id="PS50928">
    <property type="entry name" value="ABC_TM1"/>
    <property type="match status" value="1"/>
</dbReference>
<evidence type="ECO:0000256" key="2">
    <source>
        <dbReference type="ARBA" id="ARBA00022448"/>
    </source>
</evidence>
<dbReference type="KEGG" id="gfu:KM031_08725"/>
<feature type="transmembrane region" description="Helical" evidence="8">
    <location>
        <begin position="99"/>
        <end position="126"/>
    </location>
</feature>
<keyword evidence="7 8" id="KW-0472">Membrane</keyword>
<dbReference type="InterPro" id="IPR000515">
    <property type="entry name" value="MetI-like"/>
</dbReference>
<reference evidence="10" key="1">
    <citation type="submission" date="2021-06" db="EMBL/GenBank/DDBJ databases">
        <title>Direct submission.</title>
        <authorList>
            <person name="Lee C.-S."/>
            <person name="Jin L."/>
        </authorList>
    </citation>
    <scope>NUCLEOTIDE SEQUENCE</scope>
    <source>
        <strain evidence="10">Con5</strain>
    </source>
</reference>
<evidence type="ECO:0000256" key="8">
    <source>
        <dbReference type="RuleBase" id="RU363032"/>
    </source>
</evidence>
<comment type="subcellular location">
    <subcellularLocation>
        <location evidence="1">Cell inner membrane</location>
        <topology evidence="1">Multi-pass membrane protein</topology>
    </subcellularLocation>
    <subcellularLocation>
        <location evidence="8">Cell membrane</location>
        <topology evidence="8">Multi-pass membrane protein</topology>
    </subcellularLocation>
</comment>
<evidence type="ECO:0000256" key="1">
    <source>
        <dbReference type="ARBA" id="ARBA00004429"/>
    </source>
</evidence>
<feature type="transmembrane region" description="Helical" evidence="8">
    <location>
        <begin position="239"/>
        <end position="261"/>
    </location>
</feature>
<dbReference type="RefSeq" id="WP_215506243.1">
    <property type="nucleotide sequence ID" value="NZ_CP076361.1"/>
</dbReference>
<evidence type="ECO:0000313" key="11">
    <source>
        <dbReference type="Proteomes" id="UP000679352"/>
    </source>
</evidence>
<dbReference type="GO" id="GO:0055085">
    <property type="term" value="P:transmembrane transport"/>
    <property type="evidence" value="ECO:0007669"/>
    <property type="project" value="InterPro"/>
</dbReference>